<dbReference type="PANTHER" id="PTHR42850">
    <property type="entry name" value="METALLOPHOSPHOESTERASE"/>
    <property type="match status" value="1"/>
</dbReference>
<dbReference type="Proteomes" id="UP000004728">
    <property type="component" value="Unassembled WGS sequence"/>
</dbReference>
<dbReference type="RefSeq" id="WP_008067682.1">
    <property type="nucleotide sequence ID" value="NZ_AQWK01000013.1"/>
</dbReference>
<proteinExistence type="predicted"/>
<comment type="caution">
    <text evidence="2">The sequence shown here is derived from an EMBL/GenBank/DDBJ whole genome shotgun (WGS) entry which is preliminary data.</text>
</comment>
<dbReference type="AlphaFoldDB" id="F1Z7I6"/>
<dbReference type="HOGENOM" id="CLU_023125_4_1_5"/>
<reference evidence="2 3" key="1">
    <citation type="journal article" date="2012" name="J. Bacteriol.">
        <title>Draft Genome Sequence of Novosphingobium nitrogenifigens Y88T.</title>
        <authorList>
            <person name="Strabala T.J."/>
            <person name="Macdonald L."/>
            <person name="Liu V."/>
            <person name="Smit A.M."/>
        </authorList>
    </citation>
    <scope>NUCLEOTIDE SEQUENCE [LARGE SCALE GENOMIC DNA]</scope>
    <source>
        <strain evidence="2 3">DSM 19370</strain>
    </source>
</reference>
<dbReference type="FunCoup" id="F1Z7I6">
    <property type="interactions" value="90"/>
</dbReference>
<accession>F1Z7I6</accession>
<dbReference type="SUPFAM" id="SSF56300">
    <property type="entry name" value="Metallo-dependent phosphatases"/>
    <property type="match status" value="1"/>
</dbReference>
<dbReference type="InterPro" id="IPR050126">
    <property type="entry name" value="Ap4A_hydrolase"/>
</dbReference>
<dbReference type="Gene3D" id="3.60.21.10">
    <property type="match status" value="1"/>
</dbReference>
<dbReference type="PANTHER" id="PTHR42850:SF4">
    <property type="entry name" value="ZINC-DEPENDENT ENDOPOLYPHOSPHATASE"/>
    <property type="match status" value="1"/>
</dbReference>
<dbReference type="STRING" id="983920.Y88_1532"/>
<dbReference type="GO" id="GO:0110154">
    <property type="term" value="P:RNA decapping"/>
    <property type="evidence" value="ECO:0007669"/>
    <property type="project" value="TreeGrafter"/>
</dbReference>
<dbReference type="GO" id="GO:0016791">
    <property type="term" value="F:phosphatase activity"/>
    <property type="evidence" value="ECO:0007669"/>
    <property type="project" value="TreeGrafter"/>
</dbReference>
<dbReference type="InterPro" id="IPR004843">
    <property type="entry name" value="Calcineurin-like_PHP"/>
</dbReference>
<dbReference type="InterPro" id="IPR029052">
    <property type="entry name" value="Metallo-depent_PP-like"/>
</dbReference>
<dbReference type="GO" id="GO:0008803">
    <property type="term" value="F:bis(5'-nucleosyl)-tetraphosphatase (symmetrical) activity"/>
    <property type="evidence" value="ECO:0007669"/>
    <property type="project" value="TreeGrafter"/>
</dbReference>
<dbReference type="eggNOG" id="COG0639">
    <property type="taxonomic scope" value="Bacteria"/>
</dbReference>
<dbReference type="Pfam" id="PF00149">
    <property type="entry name" value="Metallophos"/>
    <property type="match status" value="1"/>
</dbReference>
<keyword evidence="3" id="KW-1185">Reference proteome</keyword>
<dbReference type="OrthoDB" id="9807890at2"/>
<gene>
    <name evidence="2" type="ORF">Y88_1532</name>
</gene>
<evidence type="ECO:0000313" key="2">
    <source>
        <dbReference type="EMBL" id="EGD59377.1"/>
    </source>
</evidence>
<evidence type="ECO:0000313" key="3">
    <source>
        <dbReference type="Proteomes" id="UP000004728"/>
    </source>
</evidence>
<dbReference type="EMBL" id="AEWJ01000033">
    <property type="protein sequence ID" value="EGD59377.1"/>
    <property type="molecule type" value="Genomic_DNA"/>
</dbReference>
<dbReference type="InParanoid" id="F1Z7I6"/>
<sequence>MFKKIKRLFAAPEASLPPTAIPAGQRVYAIGDIHGRLDLFSAMIERIDADDAERGPAETTIILLGDLVDRGADSAGVIAAARRWGARRRVRFLAGNHEEMFLAAFTDESVLRHFLRHGGRETLLSYPIEAEAYQQATLEEVQDLMRERVPADDVAFLSAMEDIIRIGDYVFVHAGLRPGVPLESQKVGDLRWIRGEFIEDTSPRDFAVVHGHTITPEPQITPLRIGIDTGAFASGELTAIGLEGAERWLVTVRDPSLPD</sequence>
<dbReference type="GO" id="GO:0005737">
    <property type="term" value="C:cytoplasm"/>
    <property type="evidence" value="ECO:0007669"/>
    <property type="project" value="TreeGrafter"/>
</dbReference>
<protein>
    <submittedName>
        <fullName evidence="2">Metallophosphoesterase</fullName>
    </submittedName>
</protein>
<feature type="domain" description="Calcineurin-like phosphoesterase" evidence="1">
    <location>
        <begin position="26"/>
        <end position="216"/>
    </location>
</feature>
<evidence type="ECO:0000259" key="1">
    <source>
        <dbReference type="Pfam" id="PF00149"/>
    </source>
</evidence>
<organism evidence="2 3">
    <name type="scientific">Novosphingobium nitrogenifigens DSM 19370</name>
    <dbReference type="NCBI Taxonomy" id="983920"/>
    <lineage>
        <taxon>Bacteria</taxon>
        <taxon>Pseudomonadati</taxon>
        <taxon>Pseudomonadota</taxon>
        <taxon>Alphaproteobacteria</taxon>
        <taxon>Sphingomonadales</taxon>
        <taxon>Sphingomonadaceae</taxon>
        <taxon>Novosphingobium</taxon>
    </lineage>
</organism>
<name>F1Z7I6_9SPHN</name>